<feature type="compositionally biased region" description="Basic residues" evidence="1">
    <location>
        <begin position="410"/>
        <end position="432"/>
    </location>
</feature>
<organism evidence="2 3">
    <name type="scientific">Ancylostoma ceylanicum</name>
    <dbReference type="NCBI Taxonomy" id="53326"/>
    <lineage>
        <taxon>Eukaryota</taxon>
        <taxon>Metazoa</taxon>
        <taxon>Ecdysozoa</taxon>
        <taxon>Nematoda</taxon>
        <taxon>Chromadorea</taxon>
        <taxon>Rhabditida</taxon>
        <taxon>Rhabditina</taxon>
        <taxon>Rhabditomorpha</taxon>
        <taxon>Strongyloidea</taxon>
        <taxon>Ancylostomatidae</taxon>
        <taxon>Ancylostomatinae</taxon>
        <taxon>Ancylostoma</taxon>
    </lineage>
</organism>
<keyword evidence="3" id="KW-1185">Reference proteome</keyword>
<feature type="compositionally biased region" description="Basic residues" evidence="1">
    <location>
        <begin position="501"/>
        <end position="521"/>
    </location>
</feature>
<evidence type="ECO:0000313" key="2">
    <source>
        <dbReference type="EMBL" id="EPB80631.1"/>
    </source>
</evidence>
<feature type="compositionally biased region" description="Polar residues" evidence="1">
    <location>
        <begin position="228"/>
        <end position="241"/>
    </location>
</feature>
<feature type="compositionally biased region" description="Acidic residues" evidence="1">
    <location>
        <begin position="388"/>
        <end position="405"/>
    </location>
</feature>
<name>A0A0D6MBT4_9BILA</name>
<feature type="compositionally biased region" description="Basic and acidic residues" evidence="1">
    <location>
        <begin position="281"/>
        <end position="291"/>
    </location>
</feature>
<gene>
    <name evidence="2" type="ORF">ANCCEY_00345</name>
</gene>
<feature type="compositionally biased region" description="Acidic residues" evidence="1">
    <location>
        <begin position="195"/>
        <end position="204"/>
    </location>
</feature>
<feature type="compositionally biased region" description="Basic and acidic residues" evidence="1">
    <location>
        <begin position="205"/>
        <end position="222"/>
    </location>
</feature>
<feature type="region of interest" description="Disordered" evidence="1">
    <location>
        <begin position="116"/>
        <end position="138"/>
    </location>
</feature>
<feature type="compositionally biased region" description="Low complexity" evidence="1">
    <location>
        <begin position="117"/>
        <end position="128"/>
    </location>
</feature>
<accession>A0A0D6MBT4</accession>
<feature type="compositionally biased region" description="Polar residues" evidence="1">
    <location>
        <begin position="451"/>
        <end position="471"/>
    </location>
</feature>
<dbReference type="EMBL" id="KE124778">
    <property type="protein sequence ID" value="EPB80631.1"/>
    <property type="molecule type" value="Genomic_DNA"/>
</dbReference>
<feature type="region of interest" description="Disordered" evidence="1">
    <location>
        <begin position="281"/>
        <end position="541"/>
    </location>
</feature>
<sequence>MVCALACVQHPRSDINTLLALYAAQGAGGGGGGGGTPLALLNPRNGPGIPVFEPDPRLQSDPIAYYRQHGRPVAEGIPISNVNQVVHNTKHKTRERFQIWDAGAESALLRRKDYNVTTAPATTTTHPPRTLPPTPPPGAFPNPYMNPWFPPLYPGFQSPYGYPPPFNPYGGGYPPRHPNYGPRRRRPKPKKTEDAGEDVEDDGSEGTRKETKEGGDDSEGTRKGTVTVGDSSDKNTTSTSGKTEEAKVTKETTTIKTGKREKDLSRWIKAVDRDVKFRKDEVVDDTKDKGLSDALKSISGGEGTKADVESTGDTSGEGTRADIDPKKLVNFSGGGSSSATVPARHKALKKAKVGKKGKKKKVTKRMRMKMVRWKSWMVPNPVDGDTNGNDDDDDEQGNDDEEDSDDKAGKSKKKDKNNKTKGKGKKGKKGKDRRCPPSGQHPNIYPPRGNHPTQGNHPSQGNYPYQGNNPLPANYPPSGPSSYLTRVTTTTWWPTTTRWDSHKKGKKGGGKKKGKKSKNKFRSLDYLTSKEKIDNAKRSRGQILDELHAGDDLKQIRSKTSG</sequence>
<feature type="compositionally biased region" description="Low complexity" evidence="1">
    <location>
        <begin position="485"/>
        <end position="498"/>
    </location>
</feature>
<evidence type="ECO:0000313" key="3">
    <source>
        <dbReference type="Proteomes" id="UP000054495"/>
    </source>
</evidence>
<reference evidence="2 3" key="1">
    <citation type="submission" date="2013-05" db="EMBL/GenBank/DDBJ databases">
        <title>Draft genome of the parasitic nematode Anyclostoma ceylanicum.</title>
        <authorList>
            <person name="Mitreva M."/>
        </authorList>
    </citation>
    <scope>NUCLEOTIDE SEQUENCE [LARGE SCALE GENOMIC DNA]</scope>
</reference>
<feature type="compositionally biased region" description="Basic and acidic residues" evidence="1">
    <location>
        <begin position="528"/>
        <end position="541"/>
    </location>
</feature>
<feature type="compositionally biased region" description="Basic residues" evidence="1">
    <location>
        <begin position="343"/>
        <end position="372"/>
    </location>
</feature>
<evidence type="ECO:0000256" key="1">
    <source>
        <dbReference type="SAM" id="MobiDB-lite"/>
    </source>
</evidence>
<feature type="region of interest" description="Disordered" evidence="1">
    <location>
        <begin position="171"/>
        <end position="261"/>
    </location>
</feature>
<dbReference type="Proteomes" id="UP000054495">
    <property type="component" value="Unassembled WGS sequence"/>
</dbReference>
<dbReference type="AlphaFoldDB" id="A0A0D6MBT4"/>
<proteinExistence type="predicted"/>
<feature type="compositionally biased region" description="Pro residues" evidence="1">
    <location>
        <begin position="129"/>
        <end position="138"/>
    </location>
</feature>
<protein>
    <submittedName>
        <fullName evidence="2">Uncharacterized protein</fullName>
    </submittedName>
</protein>